<comment type="caution">
    <text evidence="3">The sequence shown here is derived from an EMBL/GenBank/DDBJ whole genome shotgun (WGS) entry which is preliminary data.</text>
</comment>
<protein>
    <submittedName>
        <fullName evidence="3">Uncharacterized protein</fullName>
    </submittedName>
</protein>
<accession>A0AAE4R5K3</accession>
<reference evidence="3 4" key="1">
    <citation type="submission" date="2023-10" db="EMBL/GenBank/DDBJ databases">
        <title>Development of a sustainable strategy for remediation of hydrocarbon-contaminated territories based on the waste exchange concept.</title>
        <authorList>
            <person name="Krivoruchko A."/>
        </authorList>
    </citation>
    <scope>NUCLEOTIDE SEQUENCE</scope>
    <source>
        <strain evidence="2 4">IEGM 1266</strain>
        <strain evidence="3">IEGM 1279</strain>
    </source>
</reference>
<keyword evidence="4" id="KW-1185">Reference proteome</keyword>
<evidence type="ECO:0000256" key="1">
    <source>
        <dbReference type="SAM" id="MobiDB-lite"/>
    </source>
</evidence>
<sequence>MSTRFDGRRRSRHDDLPLAGLPGWGLEMIMGLYGPETIRRALTEEAEQGIAPVPWDGQRADESPIRPFDAPEVEMCGRDDIPPVFNQVDAELEALNSLIRFIGRKLRRR</sequence>
<evidence type="ECO:0000313" key="5">
    <source>
        <dbReference type="Proteomes" id="UP001185922"/>
    </source>
</evidence>
<dbReference type="EMBL" id="JAWLKH010000019">
    <property type="protein sequence ID" value="MDV6313469.1"/>
    <property type="molecule type" value="Genomic_DNA"/>
</dbReference>
<dbReference type="AlphaFoldDB" id="A0AAE4R5K3"/>
<feature type="region of interest" description="Disordered" evidence="1">
    <location>
        <begin position="49"/>
        <end position="70"/>
    </location>
</feature>
<name>A0AAE4R5K3_9ACTN</name>
<evidence type="ECO:0000313" key="2">
    <source>
        <dbReference type="EMBL" id="MDV6308475.1"/>
    </source>
</evidence>
<organism evidence="3 5">
    <name type="scientific">Gordonia amicalis</name>
    <dbReference type="NCBI Taxonomy" id="89053"/>
    <lineage>
        <taxon>Bacteria</taxon>
        <taxon>Bacillati</taxon>
        <taxon>Actinomycetota</taxon>
        <taxon>Actinomycetes</taxon>
        <taxon>Mycobacteriales</taxon>
        <taxon>Gordoniaceae</taxon>
        <taxon>Gordonia</taxon>
    </lineage>
</organism>
<dbReference type="Proteomes" id="UP001185779">
    <property type="component" value="Unassembled WGS sequence"/>
</dbReference>
<proteinExistence type="predicted"/>
<dbReference type="RefSeq" id="WP_247603096.1">
    <property type="nucleotide sequence ID" value="NZ_CP096596.1"/>
</dbReference>
<gene>
    <name evidence="2" type="ORF">R3P94_14345</name>
    <name evidence="3" type="ORF">R3Q15_16480</name>
</gene>
<evidence type="ECO:0000313" key="3">
    <source>
        <dbReference type="EMBL" id="MDV6313469.1"/>
    </source>
</evidence>
<dbReference type="EMBL" id="JAWLKI010000015">
    <property type="protein sequence ID" value="MDV6308475.1"/>
    <property type="molecule type" value="Genomic_DNA"/>
</dbReference>
<dbReference type="Proteomes" id="UP001185922">
    <property type="component" value="Unassembled WGS sequence"/>
</dbReference>
<evidence type="ECO:0000313" key="4">
    <source>
        <dbReference type="Proteomes" id="UP001185779"/>
    </source>
</evidence>